<name>G4ZQE2_PHYSP</name>
<dbReference type="AlphaFoldDB" id="G4ZQE2"/>
<feature type="compositionally biased region" description="Basic and acidic residues" evidence="1">
    <location>
        <begin position="549"/>
        <end position="564"/>
    </location>
</feature>
<feature type="region of interest" description="Disordered" evidence="1">
    <location>
        <begin position="329"/>
        <end position="353"/>
    </location>
</feature>
<evidence type="ECO:0000313" key="2">
    <source>
        <dbReference type="EMBL" id="EGZ15177.1"/>
    </source>
</evidence>
<dbReference type="Gene3D" id="3.30.40.10">
    <property type="entry name" value="Zinc/RING finger domain, C3HC4 (zinc finger)"/>
    <property type="match status" value="1"/>
</dbReference>
<keyword evidence="3" id="KW-1185">Reference proteome</keyword>
<dbReference type="PANTHER" id="PTHR13510">
    <property type="entry name" value="FYVE-FINGER-CONTAINING RAB5 EFFECTOR PROTEIN RABENOSYN-5-RELATED"/>
    <property type="match status" value="1"/>
</dbReference>
<dbReference type="Proteomes" id="UP000002640">
    <property type="component" value="Unassembled WGS sequence"/>
</dbReference>
<dbReference type="InterPro" id="IPR013083">
    <property type="entry name" value="Znf_RING/FYVE/PHD"/>
</dbReference>
<feature type="compositionally biased region" description="Acidic residues" evidence="1">
    <location>
        <begin position="539"/>
        <end position="548"/>
    </location>
</feature>
<feature type="region of interest" description="Disordered" evidence="1">
    <location>
        <begin position="1"/>
        <end position="30"/>
    </location>
</feature>
<dbReference type="RefSeq" id="XP_009528926.1">
    <property type="nucleotide sequence ID" value="XM_009530631.1"/>
</dbReference>
<dbReference type="InterPro" id="IPR052727">
    <property type="entry name" value="Rab4/Rab5_effector"/>
</dbReference>
<accession>G4ZQE2</accession>
<dbReference type="KEGG" id="psoj:PHYSODRAFT_506091"/>
<evidence type="ECO:0008006" key="4">
    <source>
        <dbReference type="Google" id="ProtNLM"/>
    </source>
</evidence>
<dbReference type="PANTHER" id="PTHR13510:SF44">
    <property type="entry name" value="RABENOSYN-5"/>
    <property type="match status" value="1"/>
</dbReference>
<feature type="region of interest" description="Disordered" evidence="1">
    <location>
        <begin position="483"/>
        <end position="515"/>
    </location>
</feature>
<evidence type="ECO:0000256" key="1">
    <source>
        <dbReference type="SAM" id="MobiDB-lite"/>
    </source>
</evidence>
<feature type="compositionally biased region" description="Polar residues" evidence="1">
    <location>
        <begin position="483"/>
        <end position="492"/>
    </location>
</feature>
<reference evidence="2 3" key="1">
    <citation type="journal article" date="2006" name="Science">
        <title>Phytophthora genome sequences uncover evolutionary origins and mechanisms of pathogenesis.</title>
        <authorList>
            <person name="Tyler B.M."/>
            <person name="Tripathy S."/>
            <person name="Zhang X."/>
            <person name="Dehal P."/>
            <person name="Jiang R.H."/>
            <person name="Aerts A."/>
            <person name="Arredondo F.D."/>
            <person name="Baxter L."/>
            <person name="Bensasson D."/>
            <person name="Beynon J.L."/>
            <person name="Chapman J."/>
            <person name="Damasceno C.M."/>
            <person name="Dorrance A.E."/>
            <person name="Dou D."/>
            <person name="Dickerman A.W."/>
            <person name="Dubchak I.L."/>
            <person name="Garbelotto M."/>
            <person name="Gijzen M."/>
            <person name="Gordon S.G."/>
            <person name="Govers F."/>
            <person name="Grunwald N.J."/>
            <person name="Huang W."/>
            <person name="Ivors K.L."/>
            <person name="Jones R.W."/>
            <person name="Kamoun S."/>
            <person name="Krampis K."/>
            <person name="Lamour K.H."/>
            <person name="Lee M.K."/>
            <person name="McDonald W.H."/>
            <person name="Medina M."/>
            <person name="Meijer H.J."/>
            <person name="Nordberg E.K."/>
            <person name="Maclean D.J."/>
            <person name="Ospina-Giraldo M.D."/>
            <person name="Morris P.F."/>
            <person name="Phuntumart V."/>
            <person name="Putnam N.H."/>
            <person name="Rash S."/>
            <person name="Rose J.K."/>
            <person name="Sakihama Y."/>
            <person name="Salamov A.A."/>
            <person name="Savidor A."/>
            <person name="Scheuring C.F."/>
            <person name="Smith B.M."/>
            <person name="Sobral B.W."/>
            <person name="Terry A."/>
            <person name="Torto-Alalibo T.A."/>
            <person name="Win J."/>
            <person name="Xu Z."/>
            <person name="Zhang H."/>
            <person name="Grigoriev I.V."/>
            <person name="Rokhsar D.S."/>
            <person name="Boore J.L."/>
        </authorList>
    </citation>
    <scope>NUCLEOTIDE SEQUENCE [LARGE SCALE GENOMIC DNA]</scope>
    <source>
        <strain evidence="2 3">P6497</strain>
    </source>
</reference>
<sequence>MTKPLHRQRSLSSASGGGVGRDTPNSRPSLQTSKEYVARAQQFADARVHETLHRYHSNRAAASYAPGGSAGVDRSQWKLAKGGGRHDAIACYKKVSARGPFGGLRIRAKHKQQQQHADDAMRMTMSAGKSAPSVALSDQAELLAIGTVPGTLEDVLHGTVNLTPEAMQIESAHAQCDLLDSRVLAALVAPSASAPFRSLTLKWALRHHEVLSRHRDYVYLEATGVLRDPQDSGARVGYHLVHSVTLPSAPELAPEMQIVRGHLSYCYLYRQHSENEVELFFHGGMLPRGGARDRLAFSLTAEAVLASPSTVECAMMKKLAFSLRTKQPAALRPPSPPLHHVDDDVRQTQGGRKSNFTSSMFRGSMTFDSSRSSVSFGGAGAGVNPCRVCHRPVRPFFGGKVTRCELCEEPVCNHCKVNKKVFVFESGVFHPQKMDFCSECMVSTSRLNAGWVASQELTGATTRMRMSERISLQVEEHGAKSQFGLSSSSWNGRMSRIDEGGRGTMSSDGPMMHSAPQSVVWLPTDHLHPRLTSIDPMDLEEDEEEDEHPSDARPEAKSYGRIEDDSFIDTEAFVTLDDDDEFFDGEEVIPMIDIPSEGEEDEFEAERVLSRHVVDLVQA</sequence>
<protein>
    <recommendedName>
        <fullName evidence="4">FYVE-type domain-containing protein</fullName>
    </recommendedName>
</protein>
<dbReference type="InParanoid" id="G4ZQE2"/>
<feature type="region of interest" description="Disordered" evidence="1">
    <location>
        <begin position="539"/>
        <end position="564"/>
    </location>
</feature>
<dbReference type="EMBL" id="JH159155">
    <property type="protein sequence ID" value="EGZ15177.1"/>
    <property type="molecule type" value="Genomic_DNA"/>
</dbReference>
<gene>
    <name evidence="2" type="ORF">PHYSODRAFT_506091</name>
</gene>
<evidence type="ECO:0000313" key="3">
    <source>
        <dbReference type="Proteomes" id="UP000002640"/>
    </source>
</evidence>
<dbReference type="OMA" id="KMDFCSE"/>
<organism evidence="2 3">
    <name type="scientific">Phytophthora sojae (strain P6497)</name>
    <name type="common">Soybean stem and root rot agent</name>
    <name type="synonym">Phytophthora megasperma f. sp. glycines</name>
    <dbReference type="NCBI Taxonomy" id="1094619"/>
    <lineage>
        <taxon>Eukaryota</taxon>
        <taxon>Sar</taxon>
        <taxon>Stramenopiles</taxon>
        <taxon>Oomycota</taxon>
        <taxon>Peronosporomycetes</taxon>
        <taxon>Peronosporales</taxon>
        <taxon>Peronosporaceae</taxon>
        <taxon>Phytophthora</taxon>
    </lineage>
</organism>
<proteinExistence type="predicted"/>
<dbReference type="GeneID" id="20658571"/>